<dbReference type="Proteomes" id="UP000054324">
    <property type="component" value="Unassembled WGS sequence"/>
</dbReference>
<organism evidence="1 2">
    <name type="scientific">Opisthorchis viverrini</name>
    <name type="common">Southeast Asian liver fluke</name>
    <dbReference type="NCBI Taxonomy" id="6198"/>
    <lineage>
        <taxon>Eukaryota</taxon>
        <taxon>Metazoa</taxon>
        <taxon>Spiralia</taxon>
        <taxon>Lophotrochozoa</taxon>
        <taxon>Platyhelminthes</taxon>
        <taxon>Trematoda</taxon>
        <taxon>Digenea</taxon>
        <taxon>Opisthorchiida</taxon>
        <taxon>Opisthorchiata</taxon>
        <taxon>Opisthorchiidae</taxon>
        <taxon>Opisthorchis</taxon>
    </lineage>
</organism>
<accession>A0A074ZQW8</accession>
<dbReference type="RefSeq" id="XP_009166406.1">
    <property type="nucleotide sequence ID" value="XM_009168142.1"/>
</dbReference>
<dbReference type="KEGG" id="ovi:T265_03607"/>
<evidence type="ECO:0000313" key="1">
    <source>
        <dbReference type="EMBL" id="KER29808.1"/>
    </source>
</evidence>
<proteinExistence type="predicted"/>
<name>A0A074ZQW8_OPIVI</name>
<protein>
    <submittedName>
        <fullName evidence="1">Uncharacterized protein</fullName>
    </submittedName>
</protein>
<dbReference type="CTD" id="20317794"/>
<reference evidence="1 2" key="1">
    <citation type="submission" date="2013-11" db="EMBL/GenBank/DDBJ databases">
        <title>Opisthorchis viverrini - life in the bile duct.</title>
        <authorList>
            <person name="Young N.D."/>
            <person name="Nagarajan N."/>
            <person name="Lin S.J."/>
            <person name="Korhonen P.K."/>
            <person name="Jex A.R."/>
            <person name="Hall R.S."/>
            <person name="Safavi-Hemami H."/>
            <person name="Kaewkong W."/>
            <person name="Bertrand D."/>
            <person name="Gao S."/>
            <person name="Seet Q."/>
            <person name="Wongkham S."/>
            <person name="Teh B.T."/>
            <person name="Wongkham C."/>
            <person name="Intapan P.M."/>
            <person name="Maleewong W."/>
            <person name="Yang X."/>
            <person name="Hu M."/>
            <person name="Wang Z."/>
            <person name="Hofmann A."/>
            <person name="Sternberg P.W."/>
            <person name="Tan P."/>
            <person name="Wang J."/>
            <person name="Gasser R.B."/>
        </authorList>
    </citation>
    <scope>NUCLEOTIDE SEQUENCE [LARGE SCALE GENOMIC DNA]</scope>
</reference>
<dbReference type="GeneID" id="20317794"/>
<dbReference type="OrthoDB" id="14187at2759"/>
<keyword evidence="2" id="KW-1185">Reference proteome</keyword>
<evidence type="ECO:0000313" key="2">
    <source>
        <dbReference type="Proteomes" id="UP000054324"/>
    </source>
</evidence>
<sequence length="148" mass="16458">MVDEAPVDLSPEIDLKTFRYHSEEYHQCAANVPVLWEPAKTEGPTPSWFTQAQTSIYHLLLIQAFRPDRLLASAHRLVSAALGETFMDEARGHLDLLSIVEQEIRSNMPILLCAVQPPVDHAPSVSTLHWQLRSSVPILGVFGSMTSA</sequence>
<dbReference type="AlphaFoldDB" id="A0A074ZQW8"/>
<gene>
    <name evidence="1" type="ORF">T265_03607</name>
</gene>
<dbReference type="STRING" id="6198.A0A074ZQW8"/>
<dbReference type="EMBL" id="KL596671">
    <property type="protein sequence ID" value="KER29808.1"/>
    <property type="molecule type" value="Genomic_DNA"/>
</dbReference>